<gene>
    <name evidence="1" type="ORF">C1706_00120</name>
</gene>
<name>A0A4Q2EIA1_9ACTN</name>
<sequence>MTHANPEAETFIACAAAIHKARLKYQRVLASQPLASMDQVAPRGLLQYGQMDAHPLAALLVWRKWLYDLDNRAAQDTGYLFEPVIAGAIGGVPYSATKSPVRRASGKGGRQVDCLKGQHAYEIKLRITIAASGQGRWGEELQFPSEAQAAGLVPVLVVLDPTPNPKLSELIRAFEASGGAAYIGEEAWRHLKEEAGPEMAVFLEKYIREPLDDIYLALDEGDPLPTLSLTDRIRSIDITVGQSTVTIERDDVGESIEPVDLIPDDGGDFLPGMDR</sequence>
<keyword evidence="2" id="KW-1185">Reference proteome</keyword>
<comment type="caution">
    <text evidence="1">The sequence shown here is derived from an EMBL/GenBank/DDBJ whole genome shotgun (WGS) entry which is preliminary data.</text>
</comment>
<dbReference type="AlphaFoldDB" id="A0A4Q2EIA1"/>
<protein>
    <submittedName>
        <fullName evidence="1">Restriction endonuclease</fullName>
    </submittedName>
</protein>
<dbReference type="EMBL" id="PPCV01000001">
    <property type="protein sequence ID" value="RXW33221.1"/>
    <property type="molecule type" value="Genomic_DNA"/>
</dbReference>
<organism evidence="1 2">
    <name type="scientific">Propioniciclava flava</name>
    <dbReference type="NCBI Taxonomy" id="2072026"/>
    <lineage>
        <taxon>Bacteria</taxon>
        <taxon>Bacillati</taxon>
        <taxon>Actinomycetota</taxon>
        <taxon>Actinomycetes</taxon>
        <taxon>Propionibacteriales</taxon>
        <taxon>Propionibacteriaceae</taxon>
        <taxon>Propioniciclava</taxon>
    </lineage>
</organism>
<keyword evidence="1" id="KW-0378">Hydrolase</keyword>
<dbReference type="Proteomes" id="UP000290624">
    <property type="component" value="Unassembled WGS sequence"/>
</dbReference>
<keyword evidence="1" id="KW-0540">Nuclease</keyword>
<accession>A0A4Q2EIA1</accession>
<reference evidence="1 2" key="1">
    <citation type="submission" date="2018-01" db="EMBL/GenBank/DDBJ databases">
        <title>Lactibacter flavus gen. nov., sp. nov., a novel bacterium of the family Propionibacteriaceae isolated from raw milk and dairy products.</title>
        <authorList>
            <person name="Wenning M."/>
            <person name="Breitenwieser F."/>
            <person name="Huptas C."/>
            <person name="von Neubeck M."/>
            <person name="Busse H.-J."/>
            <person name="Scherer S."/>
        </authorList>
    </citation>
    <scope>NUCLEOTIDE SEQUENCE [LARGE SCALE GENOMIC DNA]</scope>
    <source>
        <strain evidence="1 2">VG341</strain>
    </source>
</reference>
<evidence type="ECO:0000313" key="1">
    <source>
        <dbReference type="EMBL" id="RXW33221.1"/>
    </source>
</evidence>
<proteinExistence type="predicted"/>
<keyword evidence="1" id="KW-0255">Endonuclease</keyword>
<dbReference type="GO" id="GO:0004519">
    <property type="term" value="F:endonuclease activity"/>
    <property type="evidence" value="ECO:0007669"/>
    <property type="project" value="UniProtKB-KW"/>
</dbReference>
<evidence type="ECO:0000313" key="2">
    <source>
        <dbReference type="Proteomes" id="UP000290624"/>
    </source>
</evidence>